<evidence type="ECO:0000256" key="4">
    <source>
        <dbReference type="ARBA" id="ARBA00023239"/>
    </source>
</evidence>
<sequence length="331" mass="36365">MQSQMFFRQKYGFHLRKLLLNNDCMTFGRNRGVAHIGSHLRMNNNNSAKKVKMNGNGESVIDNIRREYSDYKGGALQLTKDDTTGIADICINAFERRNALSGTMMSQLSDIITQLEQWEQGKAVIIHGSNGFFSSGGDLNTVRNIDNSDGGRRMALLMHDNLSRLQALPLLSVALIEGKALGGGAELTTACDFRVMSREAEIGFVHIKLGVTTGWGGGTRLVQMLGPCKALDVMMSGRLIKAAEALNIGLVQHVISDCDTNDSNCVLSKCHEWLNSYTRHNAATLRAIKGIVNSARWLPTDEALKKEVEYFASVWGGPAHQKALGSNIKHK</sequence>
<dbReference type="Pfam" id="PF00378">
    <property type="entry name" value="ECH_1"/>
    <property type="match status" value="1"/>
</dbReference>
<dbReference type="InterPro" id="IPR029045">
    <property type="entry name" value="ClpP/crotonase-like_dom_sf"/>
</dbReference>
<keyword evidence="3" id="KW-0963">Cytoplasm</keyword>
<dbReference type="Proteomes" id="UP000759131">
    <property type="component" value="Unassembled WGS sequence"/>
</dbReference>
<comment type="catalytic activity">
    <reaction evidence="5">
        <text>(2S)-ethylmalonyl-CoA + H(+) = butanoyl-CoA + CO2</text>
        <dbReference type="Rhea" id="RHEA:32131"/>
        <dbReference type="ChEBI" id="CHEBI:15378"/>
        <dbReference type="ChEBI" id="CHEBI:16526"/>
        <dbReference type="ChEBI" id="CHEBI:57371"/>
        <dbReference type="ChEBI" id="CHEBI:60909"/>
        <dbReference type="EC" id="4.1.1.94"/>
    </reaction>
    <physiologicalReaction direction="left-to-right" evidence="5">
        <dbReference type="Rhea" id="RHEA:32132"/>
    </physiologicalReaction>
</comment>
<comment type="function">
    <text evidence="12">Decarboxylates ethylmalonyl-CoA, a potentially toxic metabolite, to form butyryl-CoA, suggesting it might be involved in metabolite proofreading. Acts preferentially on (S)-ethylmalonyl-CoA but also has some activity on the (R)-isomer. Also has methylmalonyl-CoA decarboxylase activity at lower level.</text>
</comment>
<name>A0A7R9Q6Y0_9ACAR</name>
<evidence type="ECO:0000313" key="14">
    <source>
        <dbReference type="EMBL" id="CAD7634692.1"/>
    </source>
</evidence>
<comment type="catalytic activity">
    <reaction evidence="11">
        <text>(S)-methylmalonyl-CoA + H(+) = propanoyl-CoA + CO2</text>
        <dbReference type="Rhea" id="RHEA:61340"/>
        <dbReference type="ChEBI" id="CHEBI:15378"/>
        <dbReference type="ChEBI" id="CHEBI:16526"/>
        <dbReference type="ChEBI" id="CHEBI:57327"/>
        <dbReference type="ChEBI" id="CHEBI:57392"/>
        <dbReference type="EC" id="4.1.1.94"/>
    </reaction>
    <physiologicalReaction direction="left-to-right" evidence="11">
        <dbReference type="Rhea" id="RHEA:61341"/>
    </physiologicalReaction>
</comment>
<dbReference type="EMBL" id="CAJPIZ010015159">
    <property type="protein sequence ID" value="CAG2115122.1"/>
    <property type="molecule type" value="Genomic_DNA"/>
</dbReference>
<keyword evidence="15" id="KW-1185">Reference proteome</keyword>
<dbReference type="PANTHER" id="PTHR11941">
    <property type="entry name" value="ENOYL-COA HYDRATASE-RELATED"/>
    <property type="match status" value="1"/>
</dbReference>
<evidence type="ECO:0000256" key="12">
    <source>
        <dbReference type="ARBA" id="ARBA00056546"/>
    </source>
</evidence>
<comment type="catalytic activity">
    <reaction evidence="6">
        <text>(2R)-ethylmalonyl-CoA + H(+) = butanoyl-CoA + CO2</text>
        <dbReference type="Rhea" id="RHEA:59540"/>
        <dbReference type="ChEBI" id="CHEBI:15378"/>
        <dbReference type="ChEBI" id="CHEBI:16526"/>
        <dbReference type="ChEBI" id="CHEBI:57371"/>
        <dbReference type="ChEBI" id="CHEBI:85316"/>
        <dbReference type="EC" id="4.1.1.94"/>
    </reaction>
    <physiologicalReaction direction="left-to-right" evidence="6">
        <dbReference type="Rhea" id="RHEA:59541"/>
    </physiologicalReaction>
</comment>
<evidence type="ECO:0000256" key="2">
    <source>
        <dbReference type="ARBA" id="ARBA00005254"/>
    </source>
</evidence>
<dbReference type="Gene3D" id="3.90.226.10">
    <property type="entry name" value="2-enoyl-CoA Hydratase, Chain A, domain 1"/>
    <property type="match status" value="1"/>
</dbReference>
<dbReference type="GO" id="GO:0005829">
    <property type="term" value="C:cytosol"/>
    <property type="evidence" value="ECO:0007669"/>
    <property type="project" value="UniProtKB-SubCell"/>
</dbReference>
<organism evidence="14">
    <name type="scientific">Medioppia subpectinata</name>
    <dbReference type="NCBI Taxonomy" id="1979941"/>
    <lineage>
        <taxon>Eukaryota</taxon>
        <taxon>Metazoa</taxon>
        <taxon>Ecdysozoa</taxon>
        <taxon>Arthropoda</taxon>
        <taxon>Chelicerata</taxon>
        <taxon>Arachnida</taxon>
        <taxon>Acari</taxon>
        <taxon>Acariformes</taxon>
        <taxon>Sarcoptiformes</taxon>
        <taxon>Oribatida</taxon>
        <taxon>Brachypylina</taxon>
        <taxon>Oppioidea</taxon>
        <taxon>Oppiidae</taxon>
        <taxon>Medioppia</taxon>
    </lineage>
</organism>
<evidence type="ECO:0000256" key="10">
    <source>
        <dbReference type="ARBA" id="ARBA00042182"/>
    </source>
</evidence>
<evidence type="ECO:0000313" key="15">
    <source>
        <dbReference type="Proteomes" id="UP000759131"/>
    </source>
</evidence>
<evidence type="ECO:0000256" key="9">
    <source>
        <dbReference type="ARBA" id="ARBA00042052"/>
    </source>
</evidence>
<dbReference type="InterPro" id="IPR001753">
    <property type="entry name" value="Enoyl-CoA_hydra/iso"/>
</dbReference>
<dbReference type="FunFam" id="3.90.226.10:FF:000109">
    <property type="entry name" value="Enoyl-CoA hydratase, putative"/>
    <property type="match status" value="1"/>
</dbReference>
<dbReference type="AlphaFoldDB" id="A0A7R9Q6Y0"/>
<accession>A0A7R9Q6Y0</accession>
<evidence type="ECO:0000256" key="5">
    <source>
        <dbReference type="ARBA" id="ARBA00036343"/>
    </source>
</evidence>
<dbReference type="GO" id="GO:0004492">
    <property type="term" value="F:methyl/ethyl malonyl-CoA decarboxylase activity"/>
    <property type="evidence" value="ECO:0007669"/>
    <property type="project" value="UniProtKB-EC"/>
</dbReference>
<evidence type="ECO:0000256" key="3">
    <source>
        <dbReference type="ARBA" id="ARBA00022490"/>
    </source>
</evidence>
<dbReference type="SUPFAM" id="SSF52096">
    <property type="entry name" value="ClpP/crotonase"/>
    <property type="match status" value="1"/>
</dbReference>
<gene>
    <name evidence="14" type="ORF">OSB1V03_LOCUS15088</name>
</gene>
<evidence type="ECO:0000256" key="13">
    <source>
        <dbReference type="RuleBase" id="RU003707"/>
    </source>
</evidence>
<evidence type="ECO:0000256" key="1">
    <source>
        <dbReference type="ARBA" id="ARBA00004514"/>
    </source>
</evidence>
<reference evidence="14" key="1">
    <citation type="submission" date="2020-11" db="EMBL/GenBank/DDBJ databases">
        <authorList>
            <person name="Tran Van P."/>
        </authorList>
    </citation>
    <scope>NUCLEOTIDE SEQUENCE</scope>
</reference>
<protein>
    <recommendedName>
        <fullName evidence="8">Ethylmalonyl-CoA decarboxylase</fullName>
        <ecNumber evidence="7">4.1.1.94</ecNumber>
    </recommendedName>
    <alternativeName>
        <fullName evidence="10">Enoyl-CoA hydratase domain-containing protein 1</fullName>
    </alternativeName>
    <alternativeName>
        <fullName evidence="9">Methylmalonyl-CoA decarboxylase</fullName>
    </alternativeName>
</protein>
<dbReference type="CDD" id="cd06558">
    <property type="entry name" value="crotonase-like"/>
    <property type="match status" value="1"/>
</dbReference>
<proteinExistence type="inferred from homology"/>
<evidence type="ECO:0000256" key="7">
    <source>
        <dbReference type="ARBA" id="ARBA00038883"/>
    </source>
</evidence>
<dbReference type="InterPro" id="IPR018376">
    <property type="entry name" value="Enoyl-CoA_hyd/isom_CS"/>
</dbReference>
<evidence type="ECO:0000256" key="8">
    <source>
        <dbReference type="ARBA" id="ARBA00039903"/>
    </source>
</evidence>
<dbReference type="GO" id="GO:0006635">
    <property type="term" value="P:fatty acid beta-oxidation"/>
    <property type="evidence" value="ECO:0007669"/>
    <property type="project" value="TreeGrafter"/>
</dbReference>
<dbReference type="EC" id="4.1.1.94" evidence="7"/>
<dbReference type="PROSITE" id="PS00166">
    <property type="entry name" value="ENOYL_COA_HYDRATASE"/>
    <property type="match status" value="1"/>
</dbReference>
<comment type="similarity">
    <text evidence="2 13">Belongs to the enoyl-CoA hydratase/isomerase family.</text>
</comment>
<evidence type="ECO:0000256" key="11">
    <source>
        <dbReference type="ARBA" id="ARBA00047446"/>
    </source>
</evidence>
<dbReference type="PANTHER" id="PTHR11941:SF27">
    <property type="entry name" value="ETHYLMALONYL-COA DECARBOXYLASE"/>
    <property type="match status" value="1"/>
</dbReference>
<evidence type="ECO:0000256" key="6">
    <source>
        <dbReference type="ARBA" id="ARBA00036541"/>
    </source>
</evidence>
<keyword evidence="4" id="KW-0456">Lyase</keyword>
<dbReference type="EMBL" id="OC869734">
    <property type="protein sequence ID" value="CAD7634692.1"/>
    <property type="molecule type" value="Genomic_DNA"/>
</dbReference>
<comment type="subcellular location">
    <subcellularLocation>
        <location evidence="1">Cytoplasm</location>
        <location evidence="1">Cytosol</location>
    </subcellularLocation>
</comment>
<dbReference type="OrthoDB" id="448450at2759"/>